<dbReference type="PANTHER" id="PTHR45663:SF11">
    <property type="entry name" value="GEO12009P1"/>
    <property type="match status" value="1"/>
</dbReference>
<evidence type="ECO:0000259" key="1">
    <source>
        <dbReference type="PROSITE" id="PS51352"/>
    </source>
</evidence>
<dbReference type="SUPFAM" id="SSF52833">
    <property type="entry name" value="Thioredoxin-like"/>
    <property type="match status" value="1"/>
</dbReference>
<feature type="domain" description="Thioredoxin" evidence="1">
    <location>
        <begin position="3"/>
        <end position="108"/>
    </location>
</feature>
<dbReference type="GO" id="GO:0005737">
    <property type="term" value="C:cytoplasm"/>
    <property type="evidence" value="ECO:0007669"/>
    <property type="project" value="TreeGrafter"/>
</dbReference>
<sequence length="108" mass="11803">MKLKKGKAAPSLSGSYGKAVKNKKTSLFYFYSPQCGACKTMTPIVAKYTKNNSRCFKIDITKDRATASAFGIMATPSTAIVENGIIKDFIVGPRPLSEFENILEQTRA</sequence>
<proteinExistence type="predicted"/>
<dbReference type="PROSITE" id="PS51352">
    <property type="entry name" value="THIOREDOXIN_2"/>
    <property type="match status" value="1"/>
</dbReference>
<dbReference type="InterPro" id="IPR013766">
    <property type="entry name" value="Thioredoxin_domain"/>
</dbReference>
<dbReference type="Gene3D" id="3.40.30.10">
    <property type="entry name" value="Glutaredoxin"/>
    <property type="match status" value="1"/>
</dbReference>
<organism evidence="2 3">
    <name type="scientific">Candidatus Thalassospirochaeta sargassi</name>
    <dbReference type="NCBI Taxonomy" id="3119039"/>
    <lineage>
        <taxon>Bacteria</taxon>
        <taxon>Pseudomonadati</taxon>
        <taxon>Spirochaetota</taxon>
        <taxon>Spirochaetia</taxon>
        <taxon>Spirochaetales</taxon>
        <taxon>Spirochaetaceae</taxon>
        <taxon>Candidatus Thalassospirochaeta</taxon>
    </lineage>
</organism>
<dbReference type="EMBL" id="JAQQAL010000005">
    <property type="protein sequence ID" value="MDC7225321.1"/>
    <property type="molecule type" value="Genomic_DNA"/>
</dbReference>
<dbReference type="Proteomes" id="UP001221217">
    <property type="component" value="Unassembled WGS sequence"/>
</dbReference>
<name>A0AAJ1IFQ2_9SPIO</name>
<protein>
    <submittedName>
        <fullName evidence="2">Thioredoxin family protein</fullName>
    </submittedName>
</protein>
<dbReference type="AlphaFoldDB" id="A0AAJ1IFQ2"/>
<evidence type="ECO:0000313" key="2">
    <source>
        <dbReference type="EMBL" id="MDC7225321.1"/>
    </source>
</evidence>
<evidence type="ECO:0000313" key="3">
    <source>
        <dbReference type="Proteomes" id="UP001221217"/>
    </source>
</evidence>
<dbReference type="InterPro" id="IPR036249">
    <property type="entry name" value="Thioredoxin-like_sf"/>
</dbReference>
<dbReference type="Pfam" id="PF00085">
    <property type="entry name" value="Thioredoxin"/>
    <property type="match status" value="1"/>
</dbReference>
<gene>
    <name evidence="2" type="ORF">PQJ61_01000</name>
</gene>
<accession>A0AAJ1IFQ2</accession>
<dbReference type="CDD" id="cd02947">
    <property type="entry name" value="TRX_family"/>
    <property type="match status" value="1"/>
</dbReference>
<dbReference type="GO" id="GO:0015035">
    <property type="term" value="F:protein-disulfide reductase activity"/>
    <property type="evidence" value="ECO:0007669"/>
    <property type="project" value="TreeGrafter"/>
</dbReference>
<dbReference type="PANTHER" id="PTHR45663">
    <property type="entry name" value="GEO12009P1"/>
    <property type="match status" value="1"/>
</dbReference>
<reference evidence="2 3" key="1">
    <citation type="submission" date="2022-12" db="EMBL/GenBank/DDBJ databases">
        <title>Metagenome assembled genome from gulf of manar.</title>
        <authorList>
            <person name="Kohli P."/>
            <person name="Pk S."/>
            <person name="Venkata Ramana C."/>
            <person name="Sasikala C."/>
        </authorList>
    </citation>
    <scope>NUCLEOTIDE SEQUENCE [LARGE SCALE GENOMIC DNA]</scope>
    <source>
        <strain evidence="2">JB008</strain>
    </source>
</reference>
<comment type="caution">
    <text evidence="2">The sequence shown here is derived from an EMBL/GenBank/DDBJ whole genome shotgun (WGS) entry which is preliminary data.</text>
</comment>